<proteinExistence type="predicted"/>
<dbReference type="NCBIfam" id="TIGR02646">
    <property type="entry name" value="retron system putative HNH endonuclease"/>
    <property type="match status" value="1"/>
</dbReference>
<comment type="caution">
    <text evidence="1">The sequence shown here is derived from an EMBL/GenBank/DDBJ whole genome shotgun (WGS) entry which is preliminary data.</text>
</comment>
<accession>A0A4V6NPJ8</accession>
<sequence length="226" mass="25082">MKRVSKQASPAPFEAWKAQANADWQPTYAALQNPQKRVLHDALLAEQGHVCCYCGRSVDRDDSHIEHFRPQEGHDDLALEYSNLFASCIRETQPGAPLHCGHAKGHDFDEARAISPLDEGCEQRFLYVAGSGEIKAKDSADAAADYMIKLLKLDLQFLCNRREEVLKLVFDEAFMAAATDDELERLAQAYRQRRADGKLDGFGHVLARYAEQLLGRPVAEPAGGAA</sequence>
<dbReference type="AlphaFoldDB" id="A0A4V6NPJ8"/>
<dbReference type="InterPro" id="IPR013467">
    <property type="entry name" value="HNH78-like"/>
</dbReference>
<keyword evidence="2" id="KW-1185">Reference proteome</keyword>
<evidence type="ECO:0000313" key="2">
    <source>
        <dbReference type="Proteomes" id="UP000295765"/>
    </source>
</evidence>
<dbReference type="Gene3D" id="1.10.30.50">
    <property type="match status" value="1"/>
</dbReference>
<name>A0A4V6NPJ8_9GAMM</name>
<organism evidence="1 2">
    <name type="scientific">Plasticicumulans lactativorans</name>
    <dbReference type="NCBI Taxonomy" id="1133106"/>
    <lineage>
        <taxon>Bacteria</taxon>
        <taxon>Pseudomonadati</taxon>
        <taxon>Pseudomonadota</taxon>
        <taxon>Gammaproteobacteria</taxon>
        <taxon>Candidatus Competibacteraceae</taxon>
        <taxon>Plasticicumulans</taxon>
    </lineage>
</organism>
<protein>
    <submittedName>
        <fullName evidence="1">Uncharacterized protein (TIGR02646 family)</fullName>
    </submittedName>
</protein>
<dbReference type="Proteomes" id="UP000295765">
    <property type="component" value="Unassembled WGS sequence"/>
</dbReference>
<gene>
    <name evidence="1" type="ORF">EV699_109165</name>
</gene>
<dbReference type="EMBL" id="SLWY01000009">
    <property type="protein sequence ID" value="TCO81323.1"/>
    <property type="molecule type" value="Genomic_DNA"/>
</dbReference>
<evidence type="ECO:0000313" key="1">
    <source>
        <dbReference type="EMBL" id="TCO81323.1"/>
    </source>
</evidence>
<dbReference type="RefSeq" id="WP_132542042.1">
    <property type="nucleotide sequence ID" value="NZ_SLWY01000009.1"/>
</dbReference>
<dbReference type="OrthoDB" id="6975485at2"/>
<reference evidence="1 2" key="1">
    <citation type="submission" date="2019-03" db="EMBL/GenBank/DDBJ databases">
        <title>Genomic Encyclopedia of Type Strains, Phase IV (KMG-IV): sequencing the most valuable type-strain genomes for metagenomic binning, comparative biology and taxonomic classification.</title>
        <authorList>
            <person name="Goeker M."/>
        </authorList>
    </citation>
    <scope>NUCLEOTIDE SEQUENCE [LARGE SCALE GENOMIC DNA]</scope>
    <source>
        <strain evidence="1 2">DSM 25287</strain>
    </source>
</reference>